<dbReference type="OrthoDB" id="7864387at2"/>
<dbReference type="KEGG" id="rmb:K529_012555"/>
<organism evidence="2 3">
    <name type="scientific">Tritonibacter mobilis F1926</name>
    <dbReference type="NCBI Taxonomy" id="1265309"/>
    <lineage>
        <taxon>Bacteria</taxon>
        <taxon>Pseudomonadati</taxon>
        <taxon>Pseudomonadota</taxon>
        <taxon>Alphaproteobacteria</taxon>
        <taxon>Rhodobacterales</taxon>
        <taxon>Paracoccaceae</taxon>
        <taxon>Tritonibacter</taxon>
    </lineage>
</organism>
<evidence type="ECO:0000313" key="2">
    <source>
        <dbReference type="EMBL" id="ANP41601.1"/>
    </source>
</evidence>
<dbReference type="RefSeq" id="WP_005618231.1">
    <property type="nucleotide sequence ID" value="NZ_CP015230.1"/>
</dbReference>
<dbReference type="AlphaFoldDB" id="A0A1B1A509"/>
<protein>
    <recommendedName>
        <fullName evidence="4">Lipoprotein</fullName>
    </recommendedName>
</protein>
<reference evidence="2 3" key="1">
    <citation type="journal article" date="2016" name="ISME J.">
        <title>Global occurrence and heterogeneity of the Roseobacter-clade species Ruegeria mobilis.</title>
        <authorList>
            <person name="Sonnenschein E."/>
            <person name="Gram L."/>
        </authorList>
    </citation>
    <scope>NUCLEOTIDE SEQUENCE [LARGE SCALE GENOMIC DNA]</scope>
    <source>
        <strain evidence="2 3">F1926</strain>
    </source>
</reference>
<sequence>MVLKHCFALGFSALMIAGCEYAGPDSDAAAQKRAQNEALWAERTTVRDGSKAYAFSADTTRGLALMAPAADGFAYTASDLERIASAKTGCTAVFQDGILELLNGYTEKTNLRSMQEQLDSFRRWQLKLTC</sequence>
<keyword evidence="1" id="KW-0732">Signal</keyword>
<feature type="signal peptide" evidence="1">
    <location>
        <begin position="1"/>
        <end position="22"/>
    </location>
</feature>
<name>A0A1B1A509_9RHOB</name>
<dbReference type="Proteomes" id="UP000013243">
    <property type="component" value="Chromosome"/>
</dbReference>
<dbReference type="PROSITE" id="PS51257">
    <property type="entry name" value="PROKAR_LIPOPROTEIN"/>
    <property type="match status" value="1"/>
</dbReference>
<accession>A0A1B1A509</accession>
<evidence type="ECO:0000256" key="1">
    <source>
        <dbReference type="SAM" id="SignalP"/>
    </source>
</evidence>
<feature type="chain" id="PRO_5008518394" description="Lipoprotein" evidence="1">
    <location>
        <begin position="23"/>
        <end position="130"/>
    </location>
</feature>
<gene>
    <name evidence="2" type="ORF">K529_012555</name>
</gene>
<evidence type="ECO:0000313" key="3">
    <source>
        <dbReference type="Proteomes" id="UP000013243"/>
    </source>
</evidence>
<evidence type="ECO:0008006" key="4">
    <source>
        <dbReference type="Google" id="ProtNLM"/>
    </source>
</evidence>
<proteinExistence type="predicted"/>
<dbReference type="EMBL" id="CP015230">
    <property type="protein sequence ID" value="ANP41601.1"/>
    <property type="molecule type" value="Genomic_DNA"/>
</dbReference>
<dbReference type="GeneID" id="28250679"/>